<organism evidence="1 2">
    <name type="scientific">Seohaeicola nanhaiensis</name>
    <dbReference type="NCBI Taxonomy" id="1387282"/>
    <lineage>
        <taxon>Bacteria</taxon>
        <taxon>Pseudomonadati</taxon>
        <taxon>Pseudomonadota</taxon>
        <taxon>Alphaproteobacteria</taxon>
        <taxon>Rhodobacterales</taxon>
        <taxon>Roseobacteraceae</taxon>
        <taxon>Seohaeicola</taxon>
    </lineage>
</organism>
<keyword evidence="2" id="KW-1185">Reference proteome</keyword>
<protein>
    <submittedName>
        <fullName evidence="1">Uncharacterized protein</fullName>
    </submittedName>
</protein>
<evidence type="ECO:0000313" key="1">
    <source>
        <dbReference type="EMBL" id="MFC4669041.1"/>
    </source>
</evidence>
<dbReference type="EMBL" id="JBHSGI010000009">
    <property type="protein sequence ID" value="MFC4669041.1"/>
    <property type="molecule type" value="Genomic_DNA"/>
</dbReference>
<proteinExistence type="predicted"/>
<accession>A0ABV9KGJ4</accession>
<dbReference type="RefSeq" id="WP_380717449.1">
    <property type="nucleotide sequence ID" value="NZ_JBHSGI010000009.1"/>
</dbReference>
<evidence type="ECO:0000313" key="2">
    <source>
        <dbReference type="Proteomes" id="UP001595973"/>
    </source>
</evidence>
<dbReference type="Proteomes" id="UP001595973">
    <property type="component" value="Unassembled WGS sequence"/>
</dbReference>
<sequence>MRLLPLGQDAPDGEAGQDGGFCGGFPGIAVKRATLVVGAYVNLNASVGTVPVSASLLLPVAGVGAMAQAGLRPSSGL</sequence>
<comment type="caution">
    <text evidence="1">The sequence shown here is derived from an EMBL/GenBank/DDBJ whole genome shotgun (WGS) entry which is preliminary data.</text>
</comment>
<reference evidence="2" key="1">
    <citation type="journal article" date="2019" name="Int. J. Syst. Evol. Microbiol.">
        <title>The Global Catalogue of Microorganisms (GCM) 10K type strain sequencing project: providing services to taxonomists for standard genome sequencing and annotation.</title>
        <authorList>
            <consortium name="The Broad Institute Genomics Platform"/>
            <consortium name="The Broad Institute Genome Sequencing Center for Infectious Disease"/>
            <person name="Wu L."/>
            <person name="Ma J."/>
        </authorList>
    </citation>
    <scope>NUCLEOTIDE SEQUENCE [LARGE SCALE GENOMIC DNA]</scope>
    <source>
        <strain evidence="2">CGMCC 4.7283</strain>
    </source>
</reference>
<name>A0ABV9KGJ4_9RHOB</name>
<gene>
    <name evidence="1" type="ORF">ACFO5X_10785</name>
</gene>